<dbReference type="STRING" id="517417.Cpar_1920"/>
<evidence type="ECO:0000256" key="1">
    <source>
        <dbReference type="ARBA" id="ARBA00001947"/>
    </source>
</evidence>
<proteinExistence type="inferred from homology"/>
<dbReference type="GO" id="GO:0006749">
    <property type="term" value="P:glutathione metabolic process"/>
    <property type="evidence" value="ECO:0007669"/>
    <property type="project" value="TreeGrafter"/>
</dbReference>
<gene>
    <name evidence="7" type="ordered locus">Cpar_1920</name>
</gene>
<dbReference type="GO" id="GO:0016787">
    <property type="term" value="F:hydrolase activity"/>
    <property type="evidence" value="ECO:0007669"/>
    <property type="project" value="UniProtKB-KW"/>
</dbReference>
<dbReference type="PANTHER" id="PTHR43084:SF1">
    <property type="entry name" value="PERSULFIDE DIOXYGENASE ETHE1, MITOCHONDRIAL"/>
    <property type="match status" value="1"/>
</dbReference>
<dbReference type="CDD" id="cd07723">
    <property type="entry name" value="hydroxyacylglutathione_hydrolase_MBL-fold"/>
    <property type="match status" value="1"/>
</dbReference>
<dbReference type="Gene3D" id="3.60.15.10">
    <property type="entry name" value="Ribonuclease Z/Hydroxyacylglutathione hydrolase-like"/>
    <property type="match status" value="1"/>
</dbReference>
<dbReference type="GO" id="GO:0050313">
    <property type="term" value="F:sulfur dioxygenase activity"/>
    <property type="evidence" value="ECO:0007669"/>
    <property type="project" value="TreeGrafter"/>
</dbReference>
<keyword evidence="3" id="KW-0479">Metal-binding</keyword>
<evidence type="ECO:0000256" key="2">
    <source>
        <dbReference type="ARBA" id="ARBA00006759"/>
    </source>
</evidence>
<evidence type="ECO:0000313" key="7">
    <source>
        <dbReference type="EMBL" id="ACF12312.1"/>
    </source>
</evidence>
<dbReference type="InterPro" id="IPR036866">
    <property type="entry name" value="RibonucZ/Hydroxyglut_hydro"/>
</dbReference>
<dbReference type="InterPro" id="IPR035680">
    <property type="entry name" value="Clx_II_MBL"/>
</dbReference>
<keyword evidence="4" id="KW-0378">Hydrolase</keyword>
<dbReference type="eggNOG" id="COG0491">
    <property type="taxonomic scope" value="Bacteria"/>
</dbReference>
<dbReference type="KEGG" id="cpc:Cpar_1920"/>
<evidence type="ECO:0000256" key="4">
    <source>
        <dbReference type="ARBA" id="ARBA00022801"/>
    </source>
</evidence>
<evidence type="ECO:0000256" key="5">
    <source>
        <dbReference type="ARBA" id="ARBA00022833"/>
    </source>
</evidence>
<dbReference type="GO" id="GO:0070813">
    <property type="term" value="P:hydrogen sulfide metabolic process"/>
    <property type="evidence" value="ECO:0007669"/>
    <property type="project" value="TreeGrafter"/>
</dbReference>
<organism evidence="7 8">
    <name type="scientific">Chlorobaculum parvum (strain DSM 263 / NCIMB 8327)</name>
    <name type="common">Chlorobium vibrioforme subsp. thiosulfatophilum</name>
    <dbReference type="NCBI Taxonomy" id="517417"/>
    <lineage>
        <taxon>Bacteria</taxon>
        <taxon>Pseudomonadati</taxon>
        <taxon>Chlorobiota</taxon>
        <taxon>Chlorobiia</taxon>
        <taxon>Chlorobiales</taxon>
        <taxon>Chlorobiaceae</taxon>
        <taxon>Chlorobaculum</taxon>
    </lineage>
</organism>
<dbReference type="OrthoDB" id="9802248at2"/>
<dbReference type="InterPro" id="IPR051682">
    <property type="entry name" value="Mito_Persulfide_Diox"/>
</dbReference>
<reference evidence="7" key="1">
    <citation type="submission" date="2008-06" db="EMBL/GenBank/DDBJ databases">
        <title>Complete sequence of Chlorobaculum parvum NCIB 8327.</title>
        <authorList>
            <consortium name="US DOE Joint Genome Institute"/>
            <person name="Lucas S."/>
            <person name="Copeland A."/>
            <person name="Lapidus A."/>
            <person name="Glavina del Rio T."/>
            <person name="Dalin E."/>
            <person name="Tice H."/>
            <person name="Bruce D."/>
            <person name="Goodwin L."/>
            <person name="Pitluck S."/>
            <person name="Schmutz J."/>
            <person name="Larimer F."/>
            <person name="Land M."/>
            <person name="Hauser L."/>
            <person name="Kyrpides N."/>
            <person name="Mikhailova N."/>
            <person name="Zhao F."/>
            <person name="Li T."/>
            <person name="Liu Z."/>
            <person name="Overmann J."/>
            <person name="Bryant D.A."/>
            <person name="Richardson P."/>
        </authorList>
    </citation>
    <scope>NUCLEOTIDE SEQUENCE [LARGE SCALE GENOMIC DNA]</scope>
    <source>
        <strain evidence="7">NCIB 8327</strain>
    </source>
</reference>
<name>B3QL74_CHLP8</name>
<dbReference type="SMART" id="SM00849">
    <property type="entry name" value="Lactamase_B"/>
    <property type="match status" value="1"/>
</dbReference>
<sequence>MGVLVEQIRTGGDRNFGYLCADEATGAAFAVDPSFSPDVVAETATRKGWCLGYAFATHGHSDHTNGNEAFERLTRLRVLLYGDRCPLTGIAVQHGAVFPLGNSSISILHTPGHTPDSICIQAGDALFTGDTLFVGKVGGTWSDEDSRQEYHSLHDRVMALPEQFRVFPGHDYGTRPSSTIGEEKKSNPFLLQPDVEAFIDLKANWAAYKKAHGIA</sequence>
<dbReference type="SUPFAM" id="SSF56281">
    <property type="entry name" value="Metallo-hydrolase/oxidoreductase"/>
    <property type="match status" value="1"/>
</dbReference>
<protein>
    <submittedName>
        <fullName evidence="7">Beta-lactamase domain protein</fullName>
    </submittedName>
</protein>
<dbReference type="RefSeq" id="WP_012503145.1">
    <property type="nucleotide sequence ID" value="NC_011027.1"/>
</dbReference>
<dbReference type="GO" id="GO:0046872">
    <property type="term" value="F:metal ion binding"/>
    <property type="evidence" value="ECO:0007669"/>
    <property type="project" value="UniProtKB-KW"/>
</dbReference>
<dbReference type="PANTHER" id="PTHR43084">
    <property type="entry name" value="PERSULFIDE DIOXYGENASE ETHE1"/>
    <property type="match status" value="1"/>
</dbReference>
<feature type="domain" description="Metallo-beta-lactamase" evidence="6">
    <location>
        <begin position="14"/>
        <end position="170"/>
    </location>
</feature>
<evidence type="ECO:0000256" key="3">
    <source>
        <dbReference type="ARBA" id="ARBA00022723"/>
    </source>
</evidence>
<keyword evidence="8" id="KW-1185">Reference proteome</keyword>
<dbReference type="Pfam" id="PF00753">
    <property type="entry name" value="Lactamase_B"/>
    <property type="match status" value="1"/>
</dbReference>
<evidence type="ECO:0000313" key="8">
    <source>
        <dbReference type="Proteomes" id="UP000008811"/>
    </source>
</evidence>
<dbReference type="AlphaFoldDB" id="B3QL74"/>
<comment type="similarity">
    <text evidence="2">Belongs to the metallo-beta-lactamase superfamily. Glyoxalase II family.</text>
</comment>
<comment type="cofactor">
    <cofactor evidence="1">
        <name>Zn(2+)</name>
        <dbReference type="ChEBI" id="CHEBI:29105"/>
    </cofactor>
</comment>
<dbReference type="EMBL" id="CP001099">
    <property type="protein sequence ID" value="ACF12312.1"/>
    <property type="molecule type" value="Genomic_DNA"/>
</dbReference>
<keyword evidence="5" id="KW-0862">Zinc</keyword>
<dbReference type="HOGENOM" id="CLU_030571_5_3_10"/>
<dbReference type="Proteomes" id="UP000008811">
    <property type="component" value="Chromosome"/>
</dbReference>
<accession>B3QL74</accession>
<dbReference type="InterPro" id="IPR001279">
    <property type="entry name" value="Metallo-B-lactamas"/>
</dbReference>
<evidence type="ECO:0000259" key="6">
    <source>
        <dbReference type="SMART" id="SM00849"/>
    </source>
</evidence>